<evidence type="ECO:0008006" key="4">
    <source>
        <dbReference type="Google" id="ProtNLM"/>
    </source>
</evidence>
<feature type="transmembrane region" description="Helical" evidence="1">
    <location>
        <begin position="30"/>
        <end position="51"/>
    </location>
</feature>
<name>A0A7Y3RNT6_9PROT</name>
<dbReference type="PANTHER" id="PTHR36974:SF1">
    <property type="entry name" value="DOXX FAMILY MEMBRANE PROTEIN"/>
    <property type="match status" value="1"/>
</dbReference>
<accession>A0A7Y3RNT6</accession>
<dbReference type="EMBL" id="JABFCX010000003">
    <property type="protein sequence ID" value="NNU17519.1"/>
    <property type="molecule type" value="Genomic_DNA"/>
</dbReference>
<dbReference type="AlphaFoldDB" id="A0A7Y3RNT6"/>
<dbReference type="RefSeq" id="WP_173201014.1">
    <property type="nucleotide sequence ID" value="NZ_JABFCX010000003.1"/>
</dbReference>
<keyword evidence="1" id="KW-0812">Transmembrane</keyword>
<feature type="transmembrane region" description="Helical" evidence="1">
    <location>
        <begin position="127"/>
        <end position="147"/>
    </location>
</feature>
<sequence length="166" mass="18164">MTTPLIIITILFGPTLVGAAIGAMVQRPHLYRLGAIIGLSAAFIFFAVGHFVMTEGMIEMLPPFVPHRLLLVYATGVLEATLGLALLVPAWRKRGAQLCILVLILFFPANVYAALNETGLGGHQWGPSYLLIRTPLQVLLIGWAYWFGVRETTSVRPHQRSVDGTN</sequence>
<feature type="transmembrane region" description="Helical" evidence="1">
    <location>
        <begin position="6"/>
        <end position="25"/>
    </location>
</feature>
<dbReference type="Proteomes" id="UP000536835">
    <property type="component" value="Unassembled WGS sequence"/>
</dbReference>
<comment type="caution">
    <text evidence="2">The sequence shown here is derived from an EMBL/GenBank/DDBJ whole genome shotgun (WGS) entry which is preliminary data.</text>
</comment>
<evidence type="ECO:0000313" key="3">
    <source>
        <dbReference type="Proteomes" id="UP000536835"/>
    </source>
</evidence>
<feature type="transmembrane region" description="Helical" evidence="1">
    <location>
        <begin position="71"/>
        <end position="91"/>
    </location>
</feature>
<dbReference type="PANTHER" id="PTHR36974">
    <property type="entry name" value="MEMBRANE PROTEIN-RELATED"/>
    <property type="match status" value="1"/>
</dbReference>
<proteinExistence type="predicted"/>
<evidence type="ECO:0000313" key="2">
    <source>
        <dbReference type="EMBL" id="NNU17519.1"/>
    </source>
</evidence>
<feature type="transmembrane region" description="Helical" evidence="1">
    <location>
        <begin position="98"/>
        <end position="115"/>
    </location>
</feature>
<gene>
    <name evidence="2" type="ORF">HK107_14395</name>
</gene>
<evidence type="ECO:0000256" key="1">
    <source>
        <dbReference type="SAM" id="Phobius"/>
    </source>
</evidence>
<keyword evidence="1" id="KW-1133">Transmembrane helix</keyword>
<organism evidence="2 3">
    <name type="scientific">Parvularcula mediterranea</name>
    <dbReference type="NCBI Taxonomy" id="2732508"/>
    <lineage>
        <taxon>Bacteria</taxon>
        <taxon>Pseudomonadati</taxon>
        <taxon>Pseudomonadota</taxon>
        <taxon>Alphaproteobacteria</taxon>
        <taxon>Parvularculales</taxon>
        <taxon>Parvularculaceae</taxon>
        <taxon>Parvularcula</taxon>
    </lineage>
</organism>
<keyword evidence="3" id="KW-1185">Reference proteome</keyword>
<reference evidence="2 3" key="1">
    <citation type="submission" date="2020-05" db="EMBL/GenBank/DDBJ databases">
        <title>Parvularcula mediterraneae sp. nov., isolated from polypropylene straw from shallow seawater of the seashore of Laganas in Zakynthos island, Greece.</title>
        <authorList>
            <person name="Szabo I."/>
            <person name="Al-Omari J."/>
            <person name="Rado J."/>
            <person name="Szerdahelyi G.S."/>
        </authorList>
    </citation>
    <scope>NUCLEOTIDE SEQUENCE [LARGE SCALE GENOMIC DNA]</scope>
    <source>
        <strain evidence="2 3">ZS-1/3</strain>
    </source>
</reference>
<protein>
    <recommendedName>
        <fullName evidence="4">DoxX family membrane protein</fullName>
    </recommendedName>
</protein>
<keyword evidence="1" id="KW-0472">Membrane</keyword>